<dbReference type="SUPFAM" id="SSF56801">
    <property type="entry name" value="Acetyl-CoA synthetase-like"/>
    <property type="match status" value="1"/>
</dbReference>
<evidence type="ECO:0000259" key="3">
    <source>
        <dbReference type="Pfam" id="PF00501"/>
    </source>
</evidence>
<keyword evidence="2" id="KW-0436">Ligase</keyword>
<evidence type="ECO:0000313" key="5">
    <source>
        <dbReference type="EMBL" id="QNN58700.1"/>
    </source>
</evidence>
<dbReference type="Gene3D" id="3.40.50.12780">
    <property type="entry name" value="N-terminal domain of ligase-like"/>
    <property type="match status" value="1"/>
</dbReference>
<dbReference type="Pfam" id="PF13193">
    <property type="entry name" value="AMP-binding_C"/>
    <property type="match status" value="1"/>
</dbReference>
<keyword evidence="6" id="KW-1185">Reference proteome</keyword>
<evidence type="ECO:0000313" key="6">
    <source>
        <dbReference type="Proteomes" id="UP000515811"/>
    </source>
</evidence>
<dbReference type="FunFam" id="3.30.300.30:FF:000008">
    <property type="entry name" value="2,3-dihydroxybenzoate-AMP ligase"/>
    <property type="match status" value="1"/>
</dbReference>
<dbReference type="EMBL" id="CP060714">
    <property type="protein sequence ID" value="QNN58700.1"/>
    <property type="molecule type" value="Genomic_DNA"/>
</dbReference>
<dbReference type="InterPro" id="IPR045851">
    <property type="entry name" value="AMP-bd_C_sf"/>
</dbReference>
<dbReference type="InterPro" id="IPR020845">
    <property type="entry name" value="AMP-binding_CS"/>
</dbReference>
<dbReference type="PANTHER" id="PTHR43767">
    <property type="entry name" value="LONG-CHAIN-FATTY-ACID--COA LIGASE"/>
    <property type="match status" value="1"/>
</dbReference>
<evidence type="ECO:0000256" key="1">
    <source>
        <dbReference type="ARBA" id="ARBA00006432"/>
    </source>
</evidence>
<dbReference type="AlphaFoldDB" id="A0A7G9RSX5"/>
<dbReference type="InterPro" id="IPR025110">
    <property type="entry name" value="AMP-bd_C"/>
</dbReference>
<gene>
    <name evidence="5" type="ORF">H9K76_07755</name>
</gene>
<dbReference type="Gene3D" id="3.30.300.30">
    <property type="match status" value="1"/>
</dbReference>
<protein>
    <submittedName>
        <fullName evidence="5">AMP-binding protein</fullName>
    </submittedName>
</protein>
<dbReference type="Pfam" id="PF00501">
    <property type="entry name" value="AMP-binding"/>
    <property type="match status" value="1"/>
</dbReference>
<name>A0A7G9RSX5_9BURK</name>
<evidence type="ECO:0000259" key="4">
    <source>
        <dbReference type="Pfam" id="PF13193"/>
    </source>
</evidence>
<dbReference type="PROSITE" id="PS00455">
    <property type="entry name" value="AMP_BINDING"/>
    <property type="match status" value="1"/>
</dbReference>
<organism evidence="5 6">
    <name type="scientific">Diaphorobacter ruginosibacter</name>
    <dbReference type="NCBI Taxonomy" id="1715720"/>
    <lineage>
        <taxon>Bacteria</taxon>
        <taxon>Pseudomonadati</taxon>
        <taxon>Pseudomonadota</taxon>
        <taxon>Betaproteobacteria</taxon>
        <taxon>Burkholderiales</taxon>
        <taxon>Comamonadaceae</taxon>
        <taxon>Diaphorobacter</taxon>
    </lineage>
</organism>
<reference evidence="5 6" key="1">
    <citation type="submission" date="2020-08" db="EMBL/GenBank/DDBJ databases">
        <title>Genome sequence of Diaphorobacter ruginosibacter DSM 27467T.</title>
        <authorList>
            <person name="Hyun D.-W."/>
            <person name="Bae J.-W."/>
        </authorList>
    </citation>
    <scope>NUCLEOTIDE SEQUENCE [LARGE SCALE GENOMIC DNA]</scope>
    <source>
        <strain evidence="5 6">DSM 27467</strain>
    </source>
</reference>
<dbReference type="InterPro" id="IPR042099">
    <property type="entry name" value="ANL_N_sf"/>
</dbReference>
<evidence type="ECO:0000256" key="2">
    <source>
        <dbReference type="ARBA" id="ARBA00022598"/>
    </source>
</evidence>
<dbReference type="InterPro" id="IPR050237">
    <property type="entry name" value="ATP-dep_AMP-bd_enzyme"/>
</dbReference>
<dbReference type="GO" id="GO:0016877">
    <property type="term" value="F:ligase activity, forming carbon-sulfur bonds"/>
    <property type="evidence" value="ECO:0007669"/>
    <property type="project" value="UniProtKB-ARBA"/>
</dbReference>
<sequence length="518" mass="56800">MTHAHSLDRGLLIDRNAACLVQGGQQWTYEDVARHSYRLARKLQQAGYEPGTKASILSRNSAAAFMCVFGIARAGLTWVPANPKLNEEDNAYLLDFMDCELLIFHSDLADMVRSLQRQLPKLTLWICLDRSLPGFVSLEDWLGDVGADPVDAYHDPDAVAIIAPTGGTTGRSKGVQLTQRNVNAFMASHLMSLHYPHSERPVNLAAAPLTHAAGFAALPTVARGGKVVVLESPDPASLLDAIEAHRVTELFLPPTVIYRLLATPGVETRDYASLRYFIYAAAPMAVEKLKQAIQVFGPCMTQVFGQAEAPMMCTYLAPDEHLQDGAMAPDDVLSSCGHPTPLVQIRILDEDNQRLPTGARGEICVRGDLVTPGYYKQPDATAKTIVDGWLHTGDVGFIDEQGRVHICDRKKDMVISGGFNIYPQEIEQVLWSHPSVEDCAVIGVPDDDWGEAVKAVVELKPQAQATAEELMALCKTRLGSLKTPKSVDFIEQLPRSPNGKVLKRDLRDTYWVGRARAI</sequence>
<feature type="domain" description="AMP-binding enzyme C-terminal" evidence="4">
    <location>
        <begin position="425"/>
        <end position="500"/>
    </location>
</feature>
<dbReference type="InterPro" id="IPR000873">
    <property type="entry name" value="AMP-dep_synth/lig_dom"/>
</dbReference>
<dbReference type="KEGG" id="drg:H9K76_07755"/>
<dbReference type="RefSeq" id="WP_187599300.1">
    <property type="nucleotide sequence ID" value="NZ_CP060714.1"/>
</dbReference>
<dbReference type="Proteomes" id="UP000515811">
    <property type="component" value="Chromosome"/>
</dbReference>
<proteinExistence type="inferred from homology"/>
<feature type="domain" description="AMP-dependent synthetase/ligase" evidence="3">
    <location>
        <begin position="16"/>
        <end position="375"/>
    </location>
</feature>
<accession>A0A7G9RSX5</accession>
<dbReference type="PANTHER" id="PTHR43767:SF7">
    <property type="entry name" value="MEDIUM_LONG-CHAIN-FATTY-ACID--COA LIGASE FADD8"/>
    <property type="match status" value="1"/>
</dbReference>
<comment type="similarity">
    <text evidence="1">Belongs to the ATP-dependent AMP-binding enzyme family.</text>
</comment>